<protein>
    <submittedName>
        <fullName evidence="1">Uncharacterized protein</fullName>
    </submittedName>
</protein>
<reference evidence="1 2" key="1">
    <citation type="journal article" date="2016" name="Nat. Commun.">
        <title>Thousands of microbial genomes shed light on interconnected biogeochemical processes in an aquifer system.</title>
        <authorList>
            <person name="Anantharaman K."/>
            <person name="Brown C.T."/>
            <person name="Hug L.A."/>
            <person name="Sharon I."/>
            <person name="Castelle C.J."/>
            <person name="Probst A.J."/>
            <person name="Thomas B.C."/>
            <person name="Singh A."/>
            <person name="Wilkins M.J."/>
            <person name="Karaoz U."/>
            <person name="Brodie E.L."/>
            <person name="Williams K.H."/>
            <person name="Hubbard S.S."/>
            <person name="Banfield J.F."/>
        </authorList>
    </citation>
    <scope>NUCLEOTIDE SEQUENCE [LARGE SCALE GENOMIC DNA]</scope>
</reference>
<name>A0A1F7SEQ5_9BACT</name>
<evidence type="ECO:0000313" key="2">
    <source>
        <dbReference type="Proteomes" id="UP000185874"/>
    </source>
</evidence>
<dbReference type="Proteomes" id="UP000185874">
    <property type="component" value="Unassembled WGS sequence"/>
</dbReference>
<evidence type="ECO:0000313" key="1">
    <source>
        <dbReference type="EMBL" id="OGL52249.1"/>
    </source>
</evidence>
<sequence>MSPTLPEIVEGIVDARLPGVDYEYPKIILRGSIGRQVRKSVVETRAEGGVGRRGRRANYDSNRTGVIFENLGYRLEIGQARSLKTNGITKEMLETARRRVLEEL</sequence>
<accession>A0A1F7SEQ5</accession>
<dbReference type="AlphaFoldDB" id="A0A1F7SEQ5"/>
<organism evidence="1 2">
    <name type="scientific">Candidatus Shapirobacteria bacterium RBG_13_44_7</name>
    <dbReference type="NCBI Taxonomy" id="1802149"/>
    <lineage>
        <taxon>Bacteria</taxon>
        <taxon>Candidatus Shapironibacteriota</taxon>
    </lineage>
</organism>
<comment type="caution">
    <text evidence="1">The sequence shown here is derived from an EMBL/GenBank/DDBJ whole genome shotgun (WGS) entry which is preliminary data.</text>
</comment>
<dbReference type="EMBL" id="MGDJ01000031">
    <property type="protein sequence ID" value="OGL52249.1"/>
    <property type="molecule type" value="Genomic_DNA"/>
</dbReference>
<gene>
    <name evidence="1" type="ORF">A3K55_02710</name>
</gene>
<proteinExistence type="predicted"/>